<dbReference type="AlphaFoldDB" id="A0A8T3VAQ4"/>
<dbReference type="Proteomes" id="UP000783037">
    <property type="component" value="Unassembled WGS sequence"/>
</dbReference>
<reference evidence="1" key="1">
    <citation type="submission" date="2019-04" db="EMBL/GenBank/DDBJ databases">
        <title>Evolution of Biomass-Degrading Anaerobic Consortia Revealed by Metagenomics.</title>
        <authorList>
            <person name="Peng X."/>
        </authorList>
    </citation>
    <scope>NUCLEOTIDE SEQUENCE</scope>
    <source>
        <strain evidence="1">SIG18</strain>
    </source>
</reference>
<comment type="caution">
    <text evidence="1">The sequence shown here is derived from an EMBL/GenBank/DDBJ whole genome shotgun (WGS) entry which is preliminary data.</text>
</comment>
<accession>A0A8T3VAQ4</accession>
<evidence type="ECO:0000313" key="2">
    <source>
        <dbReference type="Proteomes" id="UP000783037"/>
    </source>
</evidence>
<dbReference type="EMBL" id="SUTK01000024">
    <property type="protein sequence ID" value="MBE6502009.1"/>
    <property type="molecule type" value="Genomic_DNA"/>
</dbReference>
<gene>
    <name evidence="1" type="ORF">E7Z79_06155</name>
</gene>
<dbReference type="RefSeq" id="WP_303739101.1">
    <property type="nucleotide sequence ID" value="NZ_SUTK01000024.1"/>
</dbReference>
<organism evidence="1 2">
    <name type="scientific">Methanobrevibacter thaueri</name>
    <dbReference type="NCBI Taxonomy" id="190975"/>
    <lineage>
        <taxon>Archaea</taxon>
        <taxon>Methanobacteriati</taxon>
        <taxon>Methanobacteriota</taxon>
        <taxon>Methanomada group</taxon>
        <taxon>Methanobacteria</taxon>
        <taxon>Methanobacteriales</taxon>
        <taxon>Methanobacteriaceae</taxon>
        <taxon>Methanobrevibacter</taxon>
    </lineage>
</organism>
<name>A0A8T3VAQ4_9EURY</name>
<evidence type="ECO:0000313" key="1">
    <source>
        <dbReference type="EMBL" id="MBE6502009.1"/>
    </source>
</evidence>
<protein>
    <submittedName>
        <fullName evidence="1">Uncharacterized protein</fullName>
    </submittedName>
</protein>
<sequence>MSVKRNFILGIINCSKVSDVNDIISQYATEAKDTTSYIYFSKQPIDTSNISNDIIFFKIIAENDTLLNKQVENLINDLNGLKIDYVLRDEETGEFLVTVKYGAQVAIKFDNVKFLKRGTFEKIDGLKYTNTKYGYCKGFKPNFRPLEGKSTENLEILPEIIYITSDSEENLLKLRDYVSEKVLEIDPNLEIEFKWFFR</sequence>
<proteinExistence type="predicted"/>